<proteinExistence type="predicted"/>
<evidence type="ECO:0000313" key="1">
    <source>
        <dbReference type="EMBL" id="OUE02574.1"/>
    </source>
</evidence>
<sequence>MRATYGATATRSRVRTRVASSDWCASRNVSVTARAVCARRASAKPRGPSSRSRWRIPRRRLPEVDVGQLVDGPHDRGARPFGWLTVTSASQLRIFVPRSFDTLLRTSPGRSSMKEVLMSPAWKSGSSSTPWRKGMFVETPRIRNSARARLARVTAAGKSRPRQVSFASIESKCGLICAPVATVPPSMRIPRRPASGTS</sequence>
<reference evidence="1 2" key="1">
    <citation type="submission" date="2016-08" db="EMBL/GenBank/DDBJ databases">
        <title>Genome sequence of Clavibacter michiganensis subsp. michiganensis strain CASJ007.</title>
        <authorList>
            <person name="Thapa S.P."/>
            <person name="Coaker G."/>
        </authorList>
    </citation>
    <scope>NUCLEOTIDE SEQUENCE [LARGE SCALE GENOMIC DNA]</scope>
    <source>
        <strain evidence="1">CASJ007</strain>
    </source>
</reference>
<dbReference type="EMBL" id="MDHH01000002">
    <property type="protein sequence ID" value="OUE02574.1"/>
    <property type="molecule type" value="Genomic_DNA"/>
</dbReference>
<comment type="caution">
    <text evidence="1">The sequence shown here is derived from an EMBL/GenBank/DDBJ whole genome shotgun (WGS) entry which is preliminary data.</text>
</comment>
<dbReference type="Proteomes" id="UP000195062">
    <property type="component" value="Unassembled WGS sequence"/>
</dbReference>
<evidence type="ECO:0000313" key="2">
    <source>
        <dbReference type="Proteomes" id="UP000195062"/>
    </source>
</evidence>
<name>A0A251XHM9_CLAMM</name>
<accession>A0A251XHM9</accession>
<gene>
    <name evidence="1" type="ORF">CMMCAS07_11190</name>
</gene>
<organism evidence="1 2">
    <name type="scientific">Clavibacter michiganensis subsp. michiganensis</name>
    <dbReference type="NCBI Taxonomy" id="33013"/>
    <lineage>
        <taxon>Bacteria</taxon>
        <taxon>Bacillati</taxon>
        <taxon>Actinomycetota</taxon>
        <taxon>Actinomycetes</taxon>
        <taxon>Micrococcales</taxon>
        <taxon>Microbacteriaceae</taxon>
        <taxon>Clavibacter</taxon>
    </lineage>
</organism>
<protein>
    <submittedName>
        <fullName evidence="1">Uncharacterized protein</fullName>
    </submittedName>
</protein>
<keyword evidence="2" id="KW-1185">Reference proteome</keyword>
<dbReference type="AlphaFoldDB" id="A0A251XHM9"/>